<feature type="domain" description="LysM" evidence="2">
    <location>
        <begin position="15"/>
        <end position="60"/>
    </location>
</feature>
<accession>A0A3R9R8K3</accession>
<dbReference type="InterPro" id="IPR018392">
    <property type="entry name" value="LysM"/>
</dbReference>
<dbReference type="InterPro" id="IPR036779">
    <property type="entry name" value="LysM_dom_sf"/>
</dbReference>
<evidence type="ECO:0000256" key="1">
    <source>
        <dbReference type="SAM" id="MobiDB-lite"/>
    </source>
</evidence>
<dbReference type="Pfam" id="PF00188">
    <property type="entry name" value="CAP"/>
    <property type="match status" value="1"/>
</dbReference>
<dbReference type="EMBL" id="RBVX01000057">
    <property type="protein sequence ID" value="RSL29657.1"/>
    <property type="molecule type" value="Genomic_DNA"/>
</dbReference>
<feature type="compositionally biased region" description="Acidic residues" evidence="1">
    <location>
        <begin position="87"/>
        <end position="107"/>
    </location>
</feature>
<protein>
    <recommendedName>
        <fullName evidence="2">LysM domain-containing protein</fullName>
    </recommendedName>
</protein>
<dbReference type="PANTHER" id="PTHR31157:SF1">
    <property type="entry name" value="SCP DOMAIN-CONTAINING PROTEIN"/>
    <property type="match status" value="1"/>
</dbReference>
<dbReference type="InterPro" id="IPR014044">
    <property type="entry name" value="CAP_dom"/>
</dbReference>
<evidence type="ECO:0000259" key="2">
    <source>
        <dbReference type="PROSITE" id="PS51782"/>
    </source>
</evidence>
<comment type="caution">
    <text evidence="3">The sequence shown here is derived from an EMBL/GenBank/DDBJ whole genome shotgun (WGS) entry which is preliminary data.</text>
</comment>
<evidence type="ECO:0000313" key="3">
    <source>
        <dbReference type="EMBL" id="RSL29657.1"/>
    </source>
</evidence>
<dbReference type="Gene3D" id="3.40.33.10">
    <property type="entry name" value="CAP"/>
    <property type="match status" value="1"/>
</dbReference>
<dbReference type="Pfam" id="PF01476">
    <property type="entry name" value="LysM"/>
    <property type="match status" value="1"/>
</dbReference>
<sequence length="302" mass="33450">MAVILAFPAAVHGQENYTIEKGDTFTNISESLNVSYSDFVQLDQDWGNIDIIYPGQQSDLPEQEEQSNNNGEAPNEAGEEESSKEADTEETPNQAESEEQSSEESNTEEVPNKEGTEESSEEPNTEEVPSEENTEESTEEPSTEEAGNEENTEEAVEEPTAEQENTSSDNDVQSESEFEQEVIALTNQEREQAGLDPLQSYSELSDVARDKSKDMRDAGYFDHNSPNYGSPFDMMDSYGIEYRGGGENIAAGQKSPEEVVQGWMNSEGHRENILNADFTHIGVGHAEGGSYGDYWTQMFVTK</sequence>
<dbReference type="InterPro" id="IPR035940">
    <property type="entry name" value="CAP_sf"/>
</dbReference>
<dbReference type="CDD" id="cd05379">
    <property type="entry name" value="CAP_bacterial"/>
    <property type="match status" value="1"/>
</dbReference>
<evidence type="ECO:0000313" key="4">
    <source>
        <dbReference type="Proteomes" id="UP000275076"/>
    </source>
</evidence>
<proteinExistence type="predicted"/>
<reference evidence="3 4" key="1">
    <citation type="submission" date="2018-10" db="EMBL/GenBank/DDBJ databases">
        <title>Draft genome sequence of Bacillus salarius IM0101, isolated from a hypersaline soil in Inner Mongolia, China.</title>
        <authorList>
            <person name="Yamprayoonswat W."/>
            <person name="Boonvisut S."/>
            <person name="Jumpathong W."/>
            <person name="Sittihan S."/>
            <person name="Ruangsuj P."/>
            <person name="Wanthongcharoen S."/>
            <person name="Thongpramul N."/>
            <person name="Pimmason S."/>
            <person name="Yu B."/>
            <person name="Yasawong M."/>
        </authorList>
    </citation>
    <scope>NUCLEOTIDE SEQUENCE [LARGE SCALE GENOMIC DNA]</scope>
    <source>
        <strain evidence="3 4">IM0101</strain>
    </source>
</reference>
<dbReference type="SUPFAM" id="SSF55797">
    <property type="entry name" value="PR-1-like"/>
    <property type="match status" value="1"/>
</dbReference>
<dbReference type="PROSITE" id="PS51782">
    <property type="entry name" value="LYSM"/>
    <property type="match status" value="1"/>
</dbReference>
<dbReference type="NCBIfam" id="TIGR02909">
    <property type="entry name" value="spore_YkwD"/>
    <property type="match status" value="1"/>
</dbReference>
<dbReference type="Proteomes" id="UP000275076">
    <property type="component" value="Unassembled WGS sequence"/>
</dbReference>
<feature type="region of interest" description="Disordered" evidence="1">
    <location>
        <begin position="52"/>
        <end position="209"/>
    </location>
</feature>
<name>A0A3R9R8K3_9BACI</name>
<organism evidence="3 4">
    <name type="scientific">Salibacterium salarium</name>
    <dbReference type="NCBI Taxonomy" id="284579"/>
    <lineage>
        <taxon>Bacteria</taxon>
        <taxon>Bacillati</taxon>
        <taxon>Bacillota</taxon>
        <taxon>Bacilli</taxon>
        <taxon>Bacillales</taxon>
        <taxon>Bacillaceae</taxon>
    </lineage>
</organism>
<dbReference type="OrthoDB" id="9783944at2"/>
<feature type="compositionally biased region" description="Acidic residues" evidence="1">
    <location>
        <begin position="117"/>
        <end position="161"/>
    </location>
</feature>
<dbReference type="AlphaFoldDB" id="A0A3R9R8K3"/>
<dbReference type="CDD" id="cd00118">
    <property type="entry name" value="LysM"/>
    <property type="match status" value="1"/>
</dbReference>
<dbReference type="InterPro" id="IPR014258">
    <property type="entry name" value="CAP_domain_YkwD-like"/>
</dbReference>
<dbReference type="SUPFAM" id="SSF54106">
    <property type="entry name" value="LysM domain"/>
    <property type="match status" value="1"/>
</dbReference>
<dbReference type="PANTHER" id="PTHR31157">
    <property type="entry name" value="SCP DOMAIN-CONTAINING PROTEIN"/>
    <property type="match status" value="1"/>
</dbReference>
<gene>
    <name evidence="3" type="ORF">D7Z54_30125</name>
</gene>
<keyword evidence="4" id="KW-1185">Reference proteome</keyword>